<dbReference type="PANTHER" id="PTHR46082:SF6">
    <property type="entry name" value="AAA+ ATPASE DOMAIN-CONTAINING PROTEIN-RELATED"/>
    <property type="match status" value="1"/>
</dbReference>
<dbReference type="VEuPathDB" id="FungiDB:BO78DRAFT_472165"/>
<keyword evidence="2" id="KW-1185">Reference proteome</keyword>
<dbReference type="OrthoDB" id="1658288at2759"/>
<name>A0A319FAV0_ASPSB</name>
<gene>
    <name evidence="1" type="ORF">BO78DRAFT_472165</name>
</gene>
<dbReference type="GO" id="GO:0003824">
    <property type="term" value="F:catalytic activity"/>
    <property type="evidence" value="ECO:0007669"/>
    <property type="project" value="InterPro"/>
</dbReference>
<accession>A0A319FAV0</accession>
<dbReference type="PANTHER" id="PTHR46082">
    <property type="entry name" value="ATP/GTP-BINDING PROTEIN-RELATED"/>
    <property type="match status" value="1"/>
</dbReference>
<evidence type="ECO:0000313" key="2">
    <source>
        <dbReference type="Proteomes" id="UP000248423"/>
    </source>
</evidence>
<protein>
    <submittedName>
        <fullName evidence="1">Purine and uridine phosphorylase</fullName>
    </submittedName>
</protein>
<dbReference type="EMBL" id="KZ826384">
    <property type="protein sequence ID" value="PYI03163.1"/>
    <property type="molecule type" value="Genomic_DNA"/>
</dbReference>
<dbReference type="InterPro" id="IPR053137">
    <property type="entry name" value="NLR-like"/>
</dbReference>
<evidence type="ECO:0000313" key="1">
    <source>
        <dbReference type="EMBL" id="PYI03163.1"/>
    </source>
</evidence>
<dbReference type="AlphaFoldDB" id="A0A319FAV0"/>
<dbReference type="GO" id="GO:0009116">
    <property type="term" value="P:nucleoside metabolic process"/>
    <property type="evidence" value="ECO:0007669"/>
    <property type="project" value="InterPro"/>
</dbReference>
<dbReference type="SUPFAM" id="SSF53167">
    <property type="entry name" value="Purine and uridine phosphorylases"/>
    <property type="match status" value="1"/>
</dbReference>
<reference evidence="1 2" key="1">
    <citation type="submission" date="2018-02" db="EMBL/GenBank/DDBJ databases">
        <title>The genomes of Aspergillus section Nigri reveals drivers in fungal speciation.</title>
        <authorList>
            <consortium name="DOE Joint Genome Institute"/>
            <person name="Vesth T.C."/>
            <person name="Nybo J."/>
            <person name="Theobald S."/>
            <person name="Brandl J."/>
            <person name="Frisvad J.C."/>
            <person name="Nielsen K.F."/>
            <person name="Lyhne E.K."/>
            <person name="Kogle M.E."/>
            <person name="Kuo A."/>
            <person name="Riley R."/>
            <person name="Clum A."/>
            <person name="Nolan M."/>
            <person name="Lipzen A."/>
            <person name="Salamov A."/>
            <person name="Henrissat B."/>
            <person name="Wiebenga A."/>
            <person name="De vries R.P."/>
            <person name="Grigoriev I.V."/>
            <person name="Mortensen U.H."/>
            <person name="Andersen M.R."/>
            <person name="Baker S.E."/>
        </authorList>
    </citation>
    <scope>NUCLEOTIDE SEQUENCE [LARGE SCALE GENOMIC DNA]</scope>
    <source>
        <strain evidence="1 2">CBS 121057</strain>
    </source>
</reference>
<organism evidence="1 2">
    <name type="scientific">Aspergillus sclerotiicarbonarius (strain CBS 121057 / IBT 28362)</name>
    <dbReference type="NCBI Taxonomy" id="1448318"/>
    <lineage>
        <taxon>Eukaryota</taxon>
        <taxon>Fungi</taxon>
        <taxon>Dikarya</taxon>
        <taxon>Ascomycota</taxon>
        <taxon>Pezizomycotina</taxon>
        <taxon>Eurotiomycetes</taxon>
        <taxon>Eurotiomycetidae</taxon>
        <taxon>Eurotiales</taxon>
        <taxon>Aspergillaceae</taxon>
        <taxon>Aspergillus</taxon>
        <taxon>Aspergillus subgen. Circumdati</taxon>
    </lineage>
</organism>
<dbReference type="STRING" id="1448318.A0A319FAV0"/>
<dbReference type="Gene3D" id="3.40.50.1580">
    <property type="entry name" value="Nucleoside phosphorylase domain"/>
    <property type="match status" value="1"/>
</dbReference>
<sequence length="410" mass="45096">MGGVVSRTWLKATKPSYPDPPRHEAFQIAIICSRASDVVTVKTLFDEQFDYAGYPDRNLSDDSNLYIAGRIGSHNVLVTHAPRVGKVIAAKVAMNLRRKYHHIKLALVVGVCGGRPVREDGNIWLGDVLVSEGLVQYDLGRKIPGGYVHKDGPKDSLPRPTGEAASFVARLGAPEQRHRLEASASRNLVALQQAPGTDIPHYPGQKSDVLFAPTHRHGYCGRGSMEENPKVSYRGSRPIQTTCEQFQCALDESQINRRRSQSSDIPPQPHIHFGMIASGDALLTTGEARDGIDLKESVIGFDMEGTSLGVWTAFPSCIVIKGVCHYADGHYSEDWRNYAVATAAATAKTVLSEYVICDEPDSMPNNDMAMSAFGKRWSLRFFECFCSRYSLQNPPQASVAIYAQRTLTVN</sequence>
<proteinExistence type="predicted"/>
<dbReference type="Proteomes" id="UP000248423">
    <property type="component" value="Unassembled WGS sequence"/>
</dbReference>
<dbReference type="InterPro" id="IPR035994">
    <property type="entry name" value="Nucleoside_phosphorylase_sf"/>
</dbReference>